<dbReference type="InterPro" id="IPR001100">
    <property type="entry name" value="Pyr_nuc-diS_OxRdtase"/>
</dbReference>
<gene>
    <name evidence="16" type="ORF">EHQ76_00210</name>
</gene>
<feature type="active site" description="Proton acceptor" evidence="10">
    <location>
        <position position="438"/>
    </location>
</feature>
<dbReference type="Pfam" id="PF07992">
    <property type="entry name" value="Pyr_redox_2"/>
    <property type="match status" value="1"/>
</dbReference>
<keyword evidence="7" id="KW-1015">Disulfide bond</keyword>
<dbReference type="RefSeq" id="WP_135669229.1">
    <property type="nucleotide sequence ID" value="NZ_RQGN01000002.1"/>
</dbReference>
<dbReference type="OrthoDB" id="9807946at2"/>
<sequence length="460" mass="50932">MKEYDIIVIGTGGGTKLVTPPSKIGYKVAVIERESPGGTCLNRGCIPSKMLIYPAEILSLAKHSKKFQINFPGKPEVDFKTLVERVSQTVDEESASILPAYDKNPNITYIQGTASFVSDKVIEVNGERLTAERIFIASGARPIIPDIPGLAGTPYMTSREALRRTDLPKSMIVIGGGFIALELGFAYSAFGSDVTFLVRDRMLKNEDGDVVDEFERVFTKEHKVYLHSNVQKVEYKENLFYLDVLSEGKTIQLQAEALLVATGVKPNTDLLNLSNTKIKTDAKGYISVDEYLETTSPGVYALGDIAGKYFYRHSVNFEGEFLFRTLYQEKKKSPIDYPPVPHAVFTHPQVAKVGKTEEQLKKEGVDYIAAKNPYSSSATGMARLSDSGFVKILVDKKTRKVLGAHAIGDEASNVIHLFILLMTMHGTLDDLLRMIYIHPALPEIARNAARKANELLQTKE</sequence>
<dbReference type="PRINTS" id="PR00411">
    <property type="entry name" value="PNDRDTASEI"/>
</dbReference>
<keyword evidence="4 11" id="KW-0274">FAD</keyword>
<evidence type="ECO:0000256" key="11">
    <source>
        <dbReference type="PIRSR" id="PIRSR000350-3"/>
    </source>
</evidence>
<evidence type="ECO:0000313" key="16">
    <source>
        <dbReference type="EMBL" id="TGM10337.1"/>
    </source>
</evidence>
<evidence type="ECO:0000256" key="13">
    <source>
        <dbReference type="RuleBase" id="RU003691"/>
    </source>
</evidence>
<dbReference type="AlphaFoldDB" id="A0A5F2BV53"/>
<dbReference type="InterPro" id="IPR004099">
    <property type="entry name" value="Pyr_nucl-diS_OxRdtase_dimer"/>
</dbReference>
<evidence type="ECO:0000256" key="3">
    <source>
        <dbReference type="ARBA" id="ARBA00022630"/>
    </source>
</evidence>
<dbReference type="SUPFAM" id="SSF51905">
    <property type="entry name" value="FAD/NAD(P)-binding domain"/>
    <property type="match status" value="1"/>
</dbReference>
<name>A0A5F2BV53_9LEPT</name>
<keyword evidence="11" id="KW-0547">Nucleotide-binding</keyword>
<dbReference type="GO" id="GO:0006103">
    <property type="term" value="P:2-oxoglutarate metabolic process"/>
    <property type="evidence" value="ECO:0007669"/>
    <property type="project" value="TreeGrafter"/>
</dbReference>
<evidence type="ECO:0000259" key="15">
    <source>
        <dbReference type="Pfam" id="PF07992"/>
    </source>
</evidence>
<evidence type="ECO:0000256" key="10">
    <source>
        <dbReference type="PIRSR" id="PIRSR000350-2"/>
    </source>
</evidence>
<evidence type="ECO:0000256" key="6">
    <source>
        <dbReference type="ARBA" id="ARBA00023027"/>
    </source>
</evidence>
<dbReference type="FunFam" id="3.30.390.30:FF:000001">
    <property type="entry name" value="Dihydrolipoyl dehydrogenase"/>
    <property type="match status" value="1"/>
</dbReference>
<evidence type="ECO:0000256" key="1">
    <source>
        <dbReference type="ARBA" id="ARBA00007532"/>
    </source>
</evidence>
<evidence type="ECO:0000256" key="5">
    <source>
        <dbReference type="ARBA" id="ARBA00023002"/>
    </source>
</evidence>
<feature type="binding site" evidence="11">
    <location>
        <position position="263"/>
    </location>
    <ligand>
        <name>NAD(+)</name>
        <dbReference type="ChEBI" id="CHEBI:57540"/>
    </ligand>
</feature>
<dbReference type="SUPFAM" id="SSF55424">
    <property type="entry name" value="FAD/NAD-linked reductases, dimerisation (C-terminal) domain"/>
    <property type="match status" value="1"/>
</dbReference>
<dbReference type="InterPro" id="IPR023753">
    <property type="entry name" value="FAD/NAD-binding_dom"/>
</dbReference>
<accession>A0A5F2BV53</accession>
<evidence type="ECO:0000256" key="9">
    <source>
        <dbReference type="ARBA" id="ARBA00031281"/>
    </source>
</evidence>
<feature type="domain" description="Pyridine nucleotide-disulphide oxidoreductase dimerisation" evidence="14">
    <location>
        <begin position="340"/>
        <end position="448"/>
    </location>
</feature>
<evidence type="ECO:0000259" key="14">
    <source>
        <dbReference type="Pfam" id="PF02852"/>
    </source>
</evidence>
<dbReference type="PRINTS" id="PR00368">
    <property type="entry name" value="FADPNR"/>
</dbReference>
<feature type="binding site" evidence="11">
    <location>
        <position position="304"/>
    </location>
    <ligand>
        <name>FAD</name>
        <dbReference type="ChEBI" id="CHEBI:57692"/>
    </ligand>
</feature>
<organism evidence="16 17">
    <name type="scientific">Leptospira barantonii</name>
    <dbReference type="NCBI Taxonomy" id="2023184"/>
    <lineage>
        <taxon>Bacteria</taxon>
        <taxon>Pseudomonadati</taxon>
        <taxon>Spirochaetota</taxon>
        <taxon>Spirochaetia</taxon>
        <taxon>Leptospirales</taxon>
        <taxon>Leptospiraceae</taxon>
        <taxon>Leptospira</taxon>
    </lineage>
</organism>
<proteinExistence type="inferred from homology"/>
<dbReference type="InterPro" id="IPR050151">
    <property type="entry name" value="Class-I_Pyr_Nuc-Dis_Oxidored"/>
</dbReference>
<dbReference type="PANTHER" id="PTHR22912">
    <property type="entry name" value="DISULFIDE OXIDOREDUCTASE"/>
    <property type="match status" value="1"/>
</dbReference>
<feature type="domain" description="FAD/NAD(P)-binding" evidence="15">
    <location>
        <begin position="4"/>
        <end position="307"/>
    </location>
</feature>
<evidence type="ECO:0000256" key="12">
    <source>
        <dbReference type="PIRSR" id="PIRSR000350-4"/>
    </source>
</evidence>
<dbReference type="Gene3D" id="3.30.390.30">
    <property type="match status" value="1"/>
</dbReference>
<feature type="disulfide bond" description="Redox-active" evidence="12">
    <location>
        <begin position="40"/>
        <end position="45"/>
    </location>
</feature>
<evidence type="ECO:0000256" key="2">
    <source>
        <dbReference type="ARBA" id="ARBA00016961"/>
    </source>
</evidence>
<dbReference type="EMBL" id="RQGN01000002">
    <property type="protein sequence ID" value="TGM10337.1"/>
    <property type="molecule type" value="Genomic_DNA"/>
</dbReference>
<evidence type="ECO:0000256" key="8">
    <source>
        <dbReference type="ARBA" id="ARBA00023284"/>
    </source>
</evidence>
<comment type="caution">
    <text evidence="16">The sequence shown here is derived from an EMBL/GenBank/DDBJ whole genome shotgun (WGS) entry which is preliminary data.</text>
</comment>
<keyword evidence="5 13" id="KW-0560">Oxidoreductase</keyword>
<dbReference type="GO" id="GO:0050660">
    <property type="term" value="F:flavin adenine dinucleotide binding"/>
    <property type="evidence" value="ECO:0007669"/>
    <property type="project" value="TreeGrafter"/>
</dbReference>
<dbReference type="PROSITE" id="PS00076">
    <property type="entry name" value="PYRIDINE_REDOX_1"/>
    <property type="match status" value="1"/>
</dbReference>
<protein>
    <recommendedName>
        <fullName evidence="2">Dihydrolipoyl dehydrogenase</fullName>
    </recommendedName>
    <alternativeName>
        <fullName evidence="9">Dihydrolipoamide dehydrogenase</fullName>
    </alternativeName>
</protein>
<feature type="binding site" evidence="11">
    <location>
        <begin position="175"/>
        <end position="182"/>
    </location>
    <ligand>
        <name>NAD(+)</name>
        <dbReference type="ChEBI" id="CHEBI:57540"/>
    </ligand>
</feature>
<dbReference type="GO" id="GO:0004148">
    <property type="term" value="F:dihydrolipoyl dehydrogenase (NADH) activity"/>
    <property type="evidence" value="ECO:0007669"/>
    <property type="project" value="TreeGrafter"/>
</dbReference>
<reference evidence="16 17" key="1">
    <citation type="journal article" date="2019" name="PLoS Negl. Trop. Dis.">
        <title>Revisiting the worldwide diversity of Leptospira species in the environment.</title>
        <authorList>
            <person name="Vincent A.T."/>
            <person name="Schiettekatte O."/>
            <person name="Bourhy P."/>
            <person name="Veyrier F.J."/>
            <person name="Picardeau M."/>
        </authorList>
    </citation>
    <scope>NUCLEOTIDE SEQUENCE [LARGE SCALE GENOMIC DNA]</scope>
    <source>
        <strain evidence="16 17">201702444</strain>
    </source>
</reference>
<evidence type="ECO:0000313" key="17">
    <source>
        <dbReference type="Proteomes" id="UP000298429"/>
    </source>
</evidence>
<dbReference type="InterPro" id="IPR036188">
    <property type="entry name" value="FAD/NAD-bd_sf"/>
</dbReference>
<feature type="binding site" evidence="11">
    <location>
        <position position="49"/>
    </location>
    <ligand>
        <name>FAD</name>
        <dbReference type="ChEBI" id="CHEBI:57692"/>
    </ligand>
</feature>
<comment type="cofactor">
    <cofactor evidence="11">
        <name>FAD</name>
        <dbReference type="ChEBI" id="CHEBI:57692"/>
    </cofactor>
    <text evidence="11">Binds 1 FAD per subunit.</text>
</comment>
<dbReference type="InterPro" id="IPR016156">
    <property type="entry name" value="FAD/NAD-linked_Rdtase_dimer_sf"/>
</dbReference>
<dbReference type="InterPro" id="IPR012999">
    <property type="entry name" value="Pyr_OxRdtase_I_AS"/>
</dbReference>
<keyword evidence="6 11" id="KW-0520">NAD</keyword>
<dbReference type="Gene3D" id="3.50.50.60">
    <property type="entry name" value="FAD/NAD(P)-binding domain"/>
    <property type="match status" value="2"/>
</dbReference>
<dbReference type="NCBIfam" id="NF004944">
    <property type="entry name" value="PRK06292.2-2"/>
    <property type="match status" value="1"/>
</dbReference>
<evidence type="ECO:0000256" key="7">
    <source>
        <dbReference type="ARBA" id="ARBA00023157"/>
    </source>
</evidence>
<dbReference type="PANTHER" id="PTHR22912:SF217">
    <property type="entry name" value="DIHYDROLIPOYL DEHYDROGENASE"/>
    <property type="match status" value="1"/>
</dbReference>
<keyword evidence="8 13" id="KW-0676">Redox-active center</keyword>
<dbReference type="Proteomes" id="UP000298429">
    <property type="component" value="Unassembled WGS sequence"/>
</dbReference>
<evidence type="ECO:0000256" key="4">
    <source>
        <dbReference type="ARBA" id="ARBA00022827"/>
    </source>
</evidence>
<keyword evidence="3 13" id="KW-0285">Flavoprotein</keyword>
<dbReference type="PIRSF" id="PIRSF000350">
    <property type="entry name" value="Mercury_reductase_MerA"/>
    <property type="match status" value="1"/>
</dbReference>
<comment type="similarity">
    <text evidence="1 13">Belongs to the class-I pyridine nucleotide-disulfide oxidoreductase family.</text>
</comment>
<dbReference type="Pfam" id="PF02852">
    <property type="entry name" value="Pyr_redox_dim"/>
    <property type="match status" value="1"/>
</dbReference>